<comment type="function">
    <text evidence="8">NDH-1 shuttles electrons from NADH, via FMN and iron-sulfur (Fe-S) centers, to quinones in the respiratory chain. The immediate electron acceptor for the enzyme in this species is believed to be ubiquinone. Couples the redox reaction to proton translocation (for every two electrons transferred, four hydrogen ions are translocated across the cytoplasmic membrane), and thus conserves the redox energy in a proton gradient.</text>
</comment>
<comment type="subunit">
    <text evidence="8">NDH-1 is composed of 14 different subunits. Subunits NuoB, C, D, E, F, and G constitute the peripheral sector of the complex.</text>
</comment>
<dbReference type="GO" id="GO:0048038">
    <property type="term" value="F:quinone binding"/>
    <property type="evidence" value="ECO:0007669"/>
    <property type="project" value="UniProtKB-KW"/>
</dbReference>
<protein>
    <recommendedName>
        <fullName evidence="8">NADH-quinone oxidoreductase subunit B</fullName>
        <ecNumber evidence="8">7.1.1.-</ecNumber>
    </recommendedName>
    <alternativeName>
        <fullName evidence="8">NADH dehydrogenase I subunit B</fullName>
    </alternativeName>
    <alternativeName>
        <fullName evidence="8">NDH-1 subunit B</fullName>
    </alternativeName>
</protein>
<comment type="similarity">
    <text evidence="1 8 9">Belongs to the complex I 20 kDa subunit family.</text>
</comment>
<name>A0A250JTU3_9BACT</name>
<dbReference type="KEGG" id="mmas:MYMAC_002695"/>
<dbReference type="NCBIfam" id="NF011392">
    <property type="entry name" value="PRK14817.1"/>
    <property type="match status" value="1"/>
</dbReference>
<dbReference type="GO" id="GO:0005506">
    <property type="term" value="F:iron ion binding"/>
    <property type="evidence" value="ECO:0007669"/>
    <property type="project" value="UniProtKB-UniRule"/>
</dbReference>
<evidence type="ECO:0000256" key="5">
    <source>
        <dbReference type="ARBA" id="ARBA00022967"/>
    </source>
</evidence>
<sequence>MADADLANIVTTRRDESMGWLQSIVSKGLGWARKYSLFTYPYATACCGMEYMSVAASRHDISRFGAEFPRFSPRQADLLMVVGTINLKQAPILKRVYEQMAEPKWVVAFGVCASSGGFYDNYAVLQGIDRIIPVDVYIPGCPPRPEQVLDGLMLLQDKIGNQVHRIADREEANPTAARHNLLLSMNK</sequence>
<dbReference type="PROSITE" id="PS01150">
    <property type="entry name" value="COMPLEX1_20K"/>
    <property type="match status" value="1"/>
</dbReference>
<dbReference type="PANTHER" id="PTHR11995">
    <property type="entry name" value="NADH DEHYDROGENASE"/>
    <property type="match status" value="1"/>
</dbReference>
<feature type="domain" description="NADH:ubiquinone oxidoreductase-like 20kDa subunit" evidence="10">
    <location>
        <begin position="46"/>
        <end position="154"/>
    </location>
</feature>
<evidence type="ECO:0000256" key="2">
    <source>
        <dbReference type="ARBA" id="ARBA00022448"/>
    </source>
</evidence>
<dbReference type="GO" id="GO:0050136">
    <property type="term" value="F:NADH dehydrogenase (quinone) (non-electrogenic) activity"/>
    <property type="evidence" value="ECO:0007669"/>
    <property type="project" value="UniProtKB-UniRule"/>
</dbReference>
<dbReference type="Gene3D" id="3.40.50.12280">
    <property type="match status" value="1"/>
</dbReference>
<feature type="binding site" evidence="8">
    <location>
        <position position="46"/>
    </location>
    <ligand>
        <name>[4Fe-4S] cluster</name>
        <dbReference type="ChEBI" id="CHEBI:49883"/>
    </ligand>
</feature>
<dbReference type="RefSeq" id="WP_013939311.1">
    <property type="nucleotide sequence ID" value="NZ_CP022203.1"/>
</dbReference>
<comment type="function">
    <text evidence="7">NDH-1 shuttles electrons from NADH, via FMN and iron-sulfur (Fe-S) centers, to quinones in the respiratory chain. Couples the redox reaction to proton translocation (for every two electrons transferred, four hydrogen ions are translocated across the cytoplasmic membrane), and thus conserves the redox energy in a proton gradient.</text>
</comment>
<keyword evidence="3" id="KW-0997">Cell inner membrane</keyword>
<dbReference type="OrthoDB" id="9786737at2"/>
<dbReference type="GO" id="GO:0008137">
    <property type="term" value="F:NADH dehydrogenase (ubiquinone) activity"/>
    <property type="evidence" value="ECO:0007669"/>
    <property type="project" value="InterPro"/>
</dbReference>
<organism evidence="11 12">
    <name type="scientific">Corallococcus macrosporus DSM 14697</name>
    <dbReference type="NCBI Taxonomy" id="1189310"/>
    <lineage>
        <taxon>Bacteria</taxon>
        <taxon>Pseudomonadati</taxon>
        <taxon>Myxococcota</taxon>
        <taxon>Myxococcia</taxon>
        <taxon>Myxococcales</taxon>
        <taxon>Cystobacterineae</taxon>
        <taxon>Myxococcaceae</taxon>
        <taxon>Corallococcus</taxon>
    </lineage>
</organism>
<feature type="binding site" evidence="8">
    <location>
        <position position="112"/>
    </location>
    <ligand>
        <name>[4Fe-4S] cluster</name>
        <dbReference type="ChEBI" id="CHEBI:49883"/>
    </ligand>
</feature>
<comment type="cofactor">
    <cofactor evidence="8">
        <name>[4Fe-4S] cluster</name>
        <dbReference type="ChEBI" id="CHEBI:49883"/>
    </cofactor>
    <text evidence="8">Binds 1 [4Fe-4S] cluster.</text>
</comment>
<dbReference type="EC" id="7.1.1.-" evidence="8"/>
<keyword evidence="12" id="KW-1185">Reference proteome</keyword>
<dbReference type="AlphaFoldDB" id="A0A250JTU3"/>
<dbReference type="InterPro" id="IPR006138">
    <property type="entry name" value="NADH_UQ_OxRdtase_20Kd_su"/>
</dbReference>
<dbReference type="GO" id="GO:0015990">
    <property type="term" value="P:electron transport coupled proton transport"/>
    <property type="evidence" value="ECO:0007669"/>
    <property type="project" value="TreeGrafter"/>
</dbReference>
<dbReference type="NCBIfam" id="NF005012">
    <property type="entry name" value="PRK06411.1"/>
    <property type="match status" value="1"/>
</dbReference>
<evidence type="ECO:0000313" key="11">
    <source>
        <dbReference type="EMBL" id="ATB47088.1"/>
    </source>
</evidence>
<gene>
    <name evidence="8" type="primary">nuoB</name>
    <name evidence="11" type="ORF">MYMAC_002695</name>
</gene>
<dbReference type="GO" id="GO:0009060">
    <property type="term" value="P:aerobic respiration"/>
    <property type="evidence" value="ECO:0007669"/>
    <property type="project" value="TreeGrafter"/>
</dbReference>
<dbReference type="Proteomes" id="UP000217343">
    <property type="component" value="Chromosome"/>
</dbReference>
<evidence type="ECO:0000256" key="8">
    <source>
        <dbReference type="HAMAP-Rule" id="MF_01356"/>
    </source>
</evidence>
<feature type="binding site" evidence="8">
    <location>
        <position position="141"/>
    </location>
    <ligand>
        <name>[4Fe-4S] cluster</name>
        <dbReference type="ChEBI" id="CHEBI:49883"/>
    </ligand>
</feature>
<evidence type="ECO:0000259" key="10">
    <source>
        <dbReference type="Pfam" id="PF01058"/>
    </source>
</evidence>
<keyword evidence="5 8" id="KW-1278">Translocase</keyword>
<evidence type="ECO:0000256" key="6">
    <source>
        <dbReference type="ARBA" id="ARBA00023027"/>
    </source>
</evidence>
<feature type="binding site" evidence="8">
    <location>
        <position position="47"/>
    </location>
    <ligand>
        <name>[4Fe-4S] cluster</name>
        <dbReference type="ChEBI" id="CHEBI:49883"/>
    </ligand>
</feature>
<proteinExistence type="inferred from homology"/>
<reference evidence="11 12" key="1">
    <citation type="submission" date="2017-06" db="EMBL/GenBank/DDBJ databases">
        <title>Sequencing and comparative analysis of myxobacterial genomes.</title>
        <authorList>
            <person name="Rupp O."/>
            <person name="Goesmann A."/>
            <person name="Sogaard-Andersen L."/>
        </authorList>
    </citation>
    <scope>NUCLEOTIDE SEQUENCE [LARGE SCALE GENOMIC DNA]</scope>
    <source>
        <strain evidence="11 12">DSM 14697</strain>
    </source>
</reference>
<keyword evidence="8 9" id="KW-0408">Iron</keyword>
<dbReference type="SUPFAM" id="SSF56770">
    <property type="entry name" value="HydA/Nqo6-like"/>
    <property type="match status" value="1"/>
</dbReference>
<dbReference type="GO" id="GO:0051539">
    <property type="term" value="F:4 iron, 4 sulfur cluster binding"/>
    <property type="evidence" value="ECO:0007669"/>
    <property type="project" value="UniProtKB-KW"/>
</dbReference>
<evidence type="ECO:0000256" key="7">
    <source>
        <dbReference type="ARBA" id="ARBA00025189"/>
    </source>
</evidence>
<evidence type="ECO:0000256" key="1">
    <source>
        <dbReference type="ARBA" id="ARBA00009173"/>
    </source>
</evidence>
<dbReference type="EMBL" id="CP022203">
    <property type="protein sequence ID" value="ATB47088.1"/>
    <property type="molecule type" value="Genomic_DNA"/>
</dbReference>
<keyword evidence="8" id="KW-0830">Ubiquinone</keyword>
<dbReference type="HAMAP" id="MF_01356">
    <property type="entry name" value="NDH1_NuoB"/>
    <property type="match status" value="1"/>
</dbReference>
<comment type="subcellular location">
    <subcellularLocation>
        <location evidence="8">Cell membrane</location>
        <topology evidence="8">Peripheral membrane protein</topology>
        <orientation evidence="8">Cytoplasmic side</orientation>
    </subcellularLocation>
</comment>
<dbReference type="InterPro" id="IPR006137">
    <property type="entry name" value="NADH_UbQ_OxRdtase-like_20kDa"/>
</dbReference>
<dbReference type="NCBIfam" id="TIGR01957">
    <property type="entry name" value="nuoB_fam"/>
    <property type="match status" value="1"/>
</dbReference>
<dbReference type="FunFam" id="3.40.50.12280:FF:000002">
    <property type="entry name" value="NADH-quinone oxidoreductase subunit B"/>
    <property type="match status" value="1"/>
</dbReference>
<accession>A0A250JTU3</accession>
<evidence type="ECO:0000256" key="3">
    <source>
        <dbReference type="ARBA" id="ARBA00022519"/>
    </source>
</evidence>
<keyword evidence="8 9" id="KW-0479">Metal-binding</keyword>
<comment type="catalytic activity">
    <reaction evidence="8">
        <text>a quinone + NADH + 5 H(+)(in) = a quinol + NAD(+) + 4 H(+)(out)</text>
        <dbReference type="Rhea" id="RHEA:57888"/>
        <dbReference type="ChEBI" id="CHEBI:15378"/>
        <dbReference type="ChEBI" id="CHEBI:24646"/>
        <dbReference type="ChEBI" id="CHEBI:57540"/>
        <dbReference type="ChEBI" id="CHEBI:57945"/>
        <dbReference type="ChEBI" id="CHEBI:132124"/>
    </reaction>
</comment>
<evidence type="ECO:0000256" key="9">
    <source>
        <dbReference type="RuleBase" id="RU004464"/>
    </source>
</evidence>
<keyword evidence="2 8" id="KW-0813">Transport</keyword>
<dbReference type="GO" id="GO:0045271">
    <property type="term" value="C:respiratory chain complex I"/>
    <property type="evidence" value="ECO:0007669"/>
    <property type="project" value="TreeGrafter"/>
</dbReference>
<dbReference type="GO" id="GO:0005886">
    <property type="term" value="C:plasma membrane"/>
    <property type="evidence" value="ECO:0007669"/>
    <property type="project" value="UniProtKB-SubCell"/>
</dbReference>
<keyword evidence="8" id="KW-0472">Membrane</keyword>
<dbReference type="PANTHER" id="PTHR11995:SF14">
    <property type="entry name" value="NADH DEHYDROGENASE [UBIQUINONE] IRON-SULFUR PROTEIN 7, MITOCHONDRIAL"/>
    <property type="match status" value="1"/>
</dbReference>
<keyword evidence="8" id="KW-1003">Cell membrane</keyword>
<keyword evidence="8 9" id="KW-0004">4Fe-4S</keyword>
<keyword evidence="6 8" id="KW-0520">NAD</keyword>
<evidence type="ECO:0000313" key="12">
    <source>
        <dbReference type="Proteomes" id="UP000217343"/>
    </source>
</evidence>
<evidence type="ECO:0000256" key="4">
    <source>
        <dbReference type="ARBA" id="ARBA00022719"/>
    </source>
</evidence>
<keyword evidence="4 8" id="KW-0874">Quinone</keyword>
<dbReference type="Pfam" id="PF01058">
    <property type="entry name" value="Oxidored_q6"/>
    <property type="match status" value="1"/>
</dbReference>
<keyword evidence="8 9" id="KW-0411">Iron-sulfur</keyword>